<evidence type="ECO:0000313" key="4">
    <source>
        <dbReference type="Proteomes" id="UP001628179"/>
    </source>
</evidence>
<dbReference type="InterPro" id="IPR010730">
    <property type="entry name" value="HET"/>
</dbReference>
<name>A0ABQ0G4G9_9PEZI</name>
<dbReference type="PANTHER" id="PTHR33112:SF16">
    <property type="entry name" value="HETEROKARYON INCOMPATIBILITY DOMAIN-CONTAINING PROTEIN"/>
    <property type="match status" value="1"/>
</dbReference>
<reference evidence="3 4" key="1">
    <citation type="submission" date="2024-09" db="EMBL/GenBank/DDBJ databases">
        <title>Itraconazole resistance in Madurella fahalii resulting from another homologue of gene encoding cytochrome P450 14-alpha sterol demethylase (CYP51).</title>
        <authorList>
            <person name="Yoshioka I."/>
            <person name="Fahal A.H."/>
            <person name="Kaneko S."/>
            <person name="Yaguchi T."/>
        </authorList>
    </citation>
    <scope>NUCLEOTIDE SEQUENCE [LARGE SCALE GENOMIC DNA]</scope>
    <source>
        <strain evidence="3 4">IFM 68171</strain>
    </source>
</reference>
<evidence type="ECO:0000256" key="1">
    <source>
        <dbReference type="SAM" id="MobiDB-lite"/>
    </source>
</evidence>
<accession>A0ABQ0G4G9</accession>
<dbReference type="RefSeq" id="XP_070914376.1">
    <property type="nucleotide sequence ID" value="XM_071058275.1"/>
</dbReference>
<dbReference type="EMBL" id="BAAFSV010000002">
    <property type="protein sequence ID" value="GAB1312643.1"/>
    <property type="molecule type" value="Genomic_DNA"/>
</dbReference>
<keyword evidence="4" id="KW-1185">Reference proteome</keyword>
<comment type="caution">
    <text evidence="3">The sequence shown here is derived from an EMBL/GenBank/DDBJ whole genome shotgun (WGS) entry which is preliminary data.</text>
</comment>
<sequence length="827" mass="92166">MPNDTYKYDLARLSAAKKVAQEAAAVQESEEPAQSPPRRPPSYGRIISRFTRGEKLPSVSEPEIDSEHKIFCPVCRGVMLGSGYPVKVLARDDGKQVDEVYYHLPRKILKSSASIGCPLCRFILEELRQRLPDSEIEDEEKAAFGYDFGNFLSSGGERDKPLTLALLFFEWVNGGVTNLVFTLHDLTGREPTTAAALVAARIWIAQCQRGHSCVQGPTATPKDADFLPKRLVDVGENDESIRLVASGDIQDPDKISYMSLSHCWGDPAAHKPYYLTTARLDEYAREIPASKLPKTFLDACGVTRALSQKYIWIDSLCIIQDSKQDWAEQSAEMWQVYRNSYLNISATASRSPEDGLFRERPKNGLLPCIIHVGKQHPEFPEGNYRLYSESQWTRNVDDAPINSRAWVLQERLLAPRILHFTAREVYWECHCLKASESFPLGMLPRVECKSRVSIDGDTGGAASGDVQHYALLKTWNSIVERYSPLNLAFPSDKLVALSALARQVSLAFPAAGKYLAGLWEAPLIAQLLWQSSTPKTASRPGEYRAPSWSWACIDGQVDPNFDFAGYELFGDKSVSRPMLKVLSVSTTVDTSQLYGAVRSGQLKVAGCLLTGRLHERRKRPERAPKTAQEHLAEWKEFMGTVIPGYTGENLQVITNSLPETTNDTHMGVDVANGVIISDESSHWWEGHAYDPKLWVGENCTLDITLDVEGEMTALAGLDLFVLPVSCVSANNRRYNRESNSIHSLGCLILRHQEGSPGTYRRVGVCGINDDSVPAILCELGNQEEQEIPNQGLSPEVLDLEHFVPATWAYKELDFVPKQFKLVEITIV</sequence>
<proteinExistence type="predicted"/>
<dbReference type="Proteomes" id="UP001628179">
    <property type="component" value="Unassembled WGS sequence"/>
</dbReference>
<dbReference type="PANTHER" id="PTHR33112">
    <property type="entry name" value="DOMAIN PROTEIN, PUTATIVE-RELATED"/>
    <property type="match status" value="1"/>
</dbReference>
<gene>
    <name evidence="3" type="ORF">MFIFM68171_02853</name>
</gene>
<feature type="region of interest" description="Disordered" evidence="1">
    <location>
        <begin position="22"/>
        <end position="44"/>
    </location>
</feature>
<organism evidence="3 4">
    <name type="scientific">Madurella fahalii</name>
    <dbReference type="NCBI Taxonomy" id="1157608"/>
    <lineage>
        <taxon>Eukaryota</taxon>
        <taxon>Fungi</taxon>
        <taxon>Dikarya</taxon>
        <taxon>Ascomycota</taxon>
        <taxon>Pezizomycotina</taxon>
        <taxon>Sordariomycetes</taxon>
        <taxon>Sordariomycetidae</taxon>
        <taxon>Sordariales</taxon>
        <taxon>Sordariales incertae sedis</taxon>
        <taxon>Madurella</taxon>
    </lineage>
</organism>
<evidence type="ECO:0000259" key="2">
    <source>
        <dbReference type="Pfam" id="PF06985"/>
    </source>
</evidence>
<feature type="domain" description="Heterokaryon incompatibility" evidence="2">
    <location>
        <begin position="257"/>
        <end position="410"/>
    </location>
</feature>
<evidence type="ECO:0000313" key="3">
    <source>
        <dbReference type="EMBL" id="GAB1312643.1"/>
    </source>
</evidence>
<dbReference type="Pfam" id="PF06985">
    <property type="entry name" value="HET"/>
    <property type="match status" value="1"/>
</dbReference>
<protein>
    <recommendedName>
        <fullName evidence="2">Heterokaryon incompatibility domain-containing protein</fullName>
    </recommendedName>
</protein>
<dbReference type="GeneID" id="98173598"/>